<accession>A0ABC8LQK4</accession>
<keyword evidence="3 8" id="KW-0812">Transmembrane</keyword>
<evidence type="ECO:0000256" key="1">
    <source>
        <dbReference type="ARBA" id="ARBA00004141"/>
    </source>
</evidence>
<comment type="caution">
    <text evidence="9">The sequence shown here is derived from an EMBL/GenBank/DDBJ whole genome shotgun (WGS) entry which is preliminary data.</text>
</comment>
<feature type="transmembrane region" description="Helical" evidence="8">
    <location>
        <begin position="42"/>
        <end position="64"/>
    </location>
</feature>
<evidence type="ECO:0000256" key="2">
    <source>
        <dbReference type="ARBA" id="ARBA00022448"/>
    </source>
</evidence>
<dbReference type="GO" id="GO:0012505">
    <property type="term" value="C:endomembrane system"/>
    <property type="evidence" value="ECO:0007669"/>
    <property type="project" value="UniProtKB-ARBA"/>
</dbReference>
<dbReference type="Proteomes" id="UP001642260">
    <property type="component" value="Unassembled WGS sequence"/>
</dbReference>
<dbReference type="GO" id="GO:0016020">
    <property type="term" value="C:membrane"/>
    <property type="evidence" value="ECO:0007669"/>
    <property type="project" value="UniProtKB-SubCell"/>
</dbReference>
<evidence type="ECO:0000313" key="10">
    <source>
        <dbReference type="Proteomes" id="UP001642260"/>
    </source>
</evidence>
<comment type="subcellular location">
    <subcellularLocation>
        <location evidence="1 8">Membrane</location>
        <topology evidence="1 8">Multi-pass membrane protein</topology>
    </subcellularLocation>
</comment>
<feature type="transmembrane region" description="Helical" evidence="8">
    <location>
        <begin position="12"/>
        <end position="30"/>
    </location>
</feature>
<dbReference type="EMBL" id="CAKOAT010669598">
    <property type="protein sequence ID" value="CAH8385648.1"/>
    <property type="molecule type" value="Genomic_DNA"/>
</dbReference>
<keyword evidence="5 8" id="KW-1133">Transmembrane helix</keyword>
<name>A0ABC8LQK4_ERUVS</name>
<evidence type="ECO:0000256" key="5">
    <source>
        <dbReference type="ARBA" id="ARBA00022989"/>
    </source>
</evidence>
<dbReference type="InterPro" id="IPR011691">
    <property type="entry name" value="Vesicle_transpt_SFT2"/>
</dbReference>
<evidence type="ECO:0000313" key="9">
    <source>
        <dbReference type="EMBL" id="CAH8385648.1"/>
    </source>
</evidence>
<dbReference type="InterPro" id="IPR007305">
    <property type="entry name" value="Vesicle_transpt_Got1/SFT2"/>
</dbReference>
<keyword evidence="10" id="KW-1185">Reference proteome</keyword>
<protein>
    <recommendedName>
        <fullName evidence="8">Vesicle transport protein</fullName>
    </recommendedName>
</protein>
<comment type="caution">
    <text evidence="8">Lacks conserved residue(s) required for the propagation of feature annotation.</text>
</comment>
<comment type="function">
    <text evidence="8">May be involved in fusion of retrograde transport vesicles derived from an endocytic compartment with the Golgi complex.</text>
</comment>
<evidence type="ECO:0000256" key="4">
    <source>
        <dbReference type="ARBA" id="ARBA00022927"/>
    </source>
</evidence>
<sequence length="82" mass="9233">MIVFVIPIKFALLFKIGNVLTIGSTAFLMGPEQQINMMLDLVHIYATFIYAGCVLLALICALLIRCYGLRDWLWSSRLGQIP</sequence>
<reference evidence="9 10" key="1">
    <citation type="submission" date="2022-03" db="EMBL/GenBank/DDBJ databases">
        <authorList>
            <person name="Macdonald S."/>
            <person name="Ahmed S."/>
            <person name="Newling K."/>
        </authorList>
    </citation>
    <scope>NUCLEOTIDE SEQUENCE [LARGE SCALE GENOMIC DNA]</scope>
</reference>
<keyword evidence="4 8" id="KW-0653">Protein transport</keyword>
<dbReference type="PANTHER" id="PTHR23137">
    <property type="entry name" value="VESICLE TRANSPORT PROTEIN-RELATED"/>
    <property type="match status" value="1"/>
</dbReference>
<keyword evidence="6 8" id="KW-0472">Membrane</keyword>
<dbReference type="GO" id="GO:0005737">
    <property type="term" value="C:cytoplasm"/>
    <property type="evidence" value="ECO:0007669"/>
    <property type="project" value="UniProtKB-ARBA"/>
</dbReference>
<evidence type="ECO:0000256" key="8">
    <source>
        <dbReference type="RuleBase" id="RU363111"/>
    </source>
</evidence>
<dbReference type="GO" id="GO:0015031">
    <property type="term" value="P:protein transport"/>
    <property type="evidence" value="ECO:0007669"/>
    <property type="project" value="UniProtKB-KW"/>
</dbReference>
<gene>
    <name evidence="9" type="ORF">ERUC_LOCUS38131</name>
</gene>
<keyword evidence="2 8" id="KW-0813">Transport</keyword>
<comment type="similarity">
    <text evidence="7 8">Belongs to the SFT2 family.</text>
</comment>
<evidence type="ECO:0000256" key="7">
    <source>
        <dbReference type="ARBA" id="ARBA00025800"/>
    </source>
</evidence>
<dbReference type="AlphaFoldDB" id="A0ABC8LQK4"/>
<dbReference type="Pfam" id="PF04178">
    <property type="entry name" value="Got1"/>
    <property type="match status" value="1"/>
</dbReference>
<evidence type="ECO:0000256" key="3">
    <source>
        <dbReference type="ARBA" id="ARBA00022692"/>
    </source>
</evidence>
<proteinExistence type="inferred from homology"/>
<organism evidence="9 10">
    <name type="scientific">Eruca vesicaria subsp. sativa</name>
    <name type="common">Garden rocket</name>
    <name type="synonym">Eruca sativa</name>
    <dbReference type="NCBI Taxonomy" id="29727"/>
    <lineage>
        <taxon>Eukaryota</taxon>
        <taxon>Viridiplantae</taxon>
        <taxon>Streptophyta</taxon>
        <taxon>Embryophyta</taxon>
        <taxon>Tracheophyta</taxon>
        <taxon>Spermatophyta</taxon>
        <taxon>Magnoliopsida</taxon>
        <taxon>eudicotyledons</taxon>
        <taxon>Gunneridae</taxon>
        <taxon>Pentapetalae</taxon>
        <taxon>rosids</taxon>
        <taxon>malvids</taxon>
        <taxon>Brassicales</taxon>
        <taxon>Brassicaceae</taxon>
        <taxon>Brassiceae</taxon>
        <taxon>Eruca</taxon>
    </lineage>
</organism>
<dbReference type="PANTHER" id="PTHR23137:SF29">
    <property type="entry name" value="VESICLE TRANSPORT PROTEIN"/>
    <property type="match status" value="1"/>
</dbReference>
<evidence type="ECO:0000256" key="6">
    <source>
        <dbReference type="ARBA" id="ARBA00023136"/>
    </source>
</evidence>